<keyword evidence="2" id="KW-0805">Transcription regulation</keyword>
<keyword evidence="3" id="KW-0238">DNA-binding</keyword>
<protein>
    <submittedName>
        <fullName evidence="6">LysR family transcriptional regulator</fullName>
    </submittedName>
</protein>
<dbReference type="InterPro" id="IPR036390">
    <property type="entry name" value="WH_DNA-bd_sf"/>
</dbReference>
<sequence length="299" mass="32253">MAFRDLDVGVLRVFEAAGRLGSLTAAAEALGLSQPAVSYQIRRLEEELGVALFVRGHRGSRLSPAGETLYRAAAAAVRDVDAVVRDLRRQARSPVVRLFTDYGFASFWLMPRVAAFRRAQPGIEVHIVASPFVDTGPEGFVDASVLFGAAADFPPGARLLIPEQVFPVCAPGFLRRHGPLAEPSAIAAAPLLHLDSTPRPRWYGWRDWFAAFGIDRRHSGSDLALNTYPMVVQAMLAEQGVGLGWTGLVDGHLADGTLVRVGAPLVRPDRGYFLLRSADRHGPAAVLEDWILAAAEGDA</sequence>
<evidence type="ECO:0000256" key="4">
    <source>
        <dbReference type="ARBA" id="ARBA00023163"/>
    </source>
</evidence>
<keyword evidence="4" id="KW-0804">Transcription</keyword>
<dbReference type="Pfam" id="PF03466">
    <property type="entry name" value="LysR_substrate"/>
    <property type="match status" value="1"/>
</dbReference>
<dbReference type="InterPro" id="IPR000847">
    <property type="entry name" value="LysR_HTH_N"/>
</dbReference>
<dbReference type="AlphaFoldDB" id="A0A931I264"/>
<evidence type="ECO:0000313" key="6">
    <source>
        <dbReference type="EMBL" id="MBH0238049.1"/>
    </source>
</evidence>
<dbReference type="SUPFAM" id="SSF53850">
    <property type="entry name" value="Periplasmic binding protein-like II"/>
    <property type="match status" value="1"/>
</dbReference>
<dbReference type="RefSeq" id="WP_197311095.1">
    <property type="nucleotide sequence ID" value="NZ_JADZLT010000049.1"/>
</dbReference>
<dbReference type="Pfam" id="PF00126">
    <property type="entry name" value="HTH_1"/>
    <property type="match status" value="1"/>
</dbReference>
<dbReference type="PANTHER" id="PTHR30537:SF26">
    <property type="entry name" value="GLYCINE CLEAVAGE SYSTEM TRANSCRIPTIONAL ACTIVATOR"/>
    <property type="match status" value="1"/>
</dbReference>
<dbReference type="GO" id="GO:0006351">
    <property type="term" value="P:DNA-templated transcription"/>
    <property type="evidence" value="ECO:0007669"/>
    <property type="project" value="TreeGrafter"/>
</dbReference>
<keyword evidence="7" id="KW-1185">Reference proteome</keyword>
<gene>
    <name evidence="6" type="ORF">I5731_09475</name>
</gene>
<comment type="caution">
    <text evidence="6">The sequence shown here is derived from an EMBL/GenBank/DDBJ whole genome shotgun (WGS) entry which is preliminary data.</text>
</comment>
<proteinExistence type="inferred from homology"/>
<dbReference type="GO" id="GO:0003700">
    <property type="term" value="F:DNA-binding transcription factor activity"/>
    <property type="evidence" value="ECO:0007669"/>
    <property type="project" value="InterPro"/>
</dbReference>
<organism evidence="6 7">
    <name type="scientific">Methylobrevis albus</name>
    <dbReference type="NCBI Taxonomy" id="2793297"/>
    <lineage>
        <taxon>Bacteria</taxon>
        <taxon>Pseudomonadati</taxon>
        <taxon>Pseudomonadota</taxon>
        <taxon>Alphaproteobacteria</taxon>
        <taxon>Hyphomicrobiales</taxon>
        <taxon>Pleomorphomonadaceae</taxon>
        <taxon>Methylobrevis</taxon>
    </lineage>
</organism>
<reference evidence="6" key="1">
    <citation type="submission" date="2020-12" db="EMBL/GenBank/DDBJ databases">
        <title>Methylobrevis albus sp. nov., isolated from fresh water lack sediment.</title>
        <authorList>
            <person name="Zou Q."/>
        </authorList>
    </citation>
    <scope>NUCLEOTIDE SEQUENCE</scope>
    <source>
        <strain evidence="6">L22</strain>
    </source>
</reference>
<evidence type="ECO:0000256" key="3">
    <source>
        <dbReference type="ARBA" id="ARBA00023125"/>
    </source>
</evidence>
<comment type="similarity">
    <text evidence="1">Belongs to the LysR transcriptional regulatory family.</text>
</comment>
<name>A0A931I264_9HYPH</name>
<accession>A0A931I264</accession>
<evidence type="ECO:0000313" key="7">
    <source>
        <dbReference type="Proteomes" id="UP000631694"/>
    </source>
</evidence>
<evidence type="ECO:0000256" key="1">
    <source>
        <dbReference type="ARBA" id="ARBA00009437"/>
    </source>
</evidence>
<dbReference type="Gene3D" id="3.40.190.10">
    <property type="entry name" value="Periplasmic binding protein-like II"/>
    <property type="match status" value="2"/>
</dbReference>
<evidence type="ECO:0000259" key="5">
    <source>
        <dbReference type="PROSITE" id="PS50931"/>
    </source>
</evidence>
<dbReference type="PRINTS" id="PR00039">
    <property type="entry name" value="HTHLYSR"/>
</dbReference>
<evidence type="ECO:0000256" key="2">
    <source>
        <dbReference type="ARBA" id="ARBA00023015"/>
    </source>
</evidence>
<dbReference type="SUPFAM" id="SSF46785">
    <property type="entry name" value="Winged helix' DNA-binding domain"/>
    <property type="match status" value="1"/>
</dbReference>
<dbReference type="GO" id="GO:0043565">
    <property type="term" value="F:sequence-specific DNA binding"/>
    <property type="evidence" value="ECO:0007669"/>
    <property type="project" value="TreeGrafter"/>
</dbReference>
<feature type="domain" description="HTH lysR-type" evidence="5">
    <location>
        <begin position="6"/>
        <end position="63"/>
    </location>
</feature>
<dbReference type="PROSITE" id="PS50931">
    <property type="entry name" value="HTH_LYSR"/>
    <property type="match status" value="1"/>
</dbReference>
<dbReference type="Proteomes" id="UP000631694">
    <property type="component" value="Unassembled WGS sequence"/>
</dbReference>
<dbReference type="EMBL" id="JADZLT010000049">
    <property type="protein sequence ID" value="MBH0238049.1"/>
    <property type="molecule type" value="Genomic_DNA"/>
</dbReference>
<dbReference type="InterPro" id="IPR058163">
    <property type="entry name" value="LysR-type_TF_proteobact-type"/>
</dbReference>
<dbReference type="FunFam" id="1.10.10.10:FF:000001">
    <property type="entry name" value="LysR family transcriptional regulator"/>
    <property type="match status" value="1"/>
</dbReference>
<dbReference type="InterPro" id="IPR036388">
    <property type="entry name" value="WH-like_DNA-bd_sf"/>
</dbReference>
<dbReference type="Gene3D" id="1.10.10.10">
    <property type="entry name" value="Winged helix-like DNA-binding domain superfamily/Winged helix DNA-binding domain"/>
    <property type="match status" value="1"/>
</dbReference>
<dbReference type="PANTHER" id="PTHR30537">
    <property type="entry name" value="HTH-TYPE TRANSCRIPTIONAL REGULATOR"/>
    <property type="match status" value="1"/>
</dbReference>
<dbReference type="InterPro" id="IPR005119">
    <property type="entry name" value="LysR_subst-bd"/>
</dbReference>